<dbReference type="InterPro" id="IPR001690">
    <property type="entry name" value="Autoind_synthase"/>
</dbReference>
<keyword evidence="1" id="KW-0673">Quorum sensing</keyword>
<dbReference type="RefSeq" id="WP_140193274.1">
    <property type="nucleotide sequence ID" value="NZ_CP065915.1"/>
</dbReference>
<evidence type="ECO:0000313" key="2">
    <source>
        <dbReference type="EMBL" id="TNY32594.1"/>
    </source>
</evidence>
<gene>
    <name evidence="2" type="ORF">FHY64_04745</name>
</gene>
<keyword evidence="3" id="KW-1185">Reference proteome</keyword>
<proteinExistence type="inferred from homology"/>
<dbReference type="Proteomes" id="UP000314011">
    <property type="component" value="Unassembled WGS sequence"/>
</dbReference>
<dbReference type="AlphaFoldDB" id="A0A5C5GEG5"/>
<dbReference type="OrthoDB" id="6169313at2"/>
<dbReference type="EMBL" id="VFFF01000001">
    <property type="protein sequence ID" value="TNY32594.1"/>
    <property type="molecule type" value="Genomic_DNA"/>
</dbReference>
<accession>A0A5C5GEG5</accession>
<sequence length="222" mass="24576">MRKLTLDFRDLHRSGPAFFDYLKLRKRFFVDALGWDIPHDHEVEMDQYDNPTARYALVLGDGGTVLAGARALPLDARWGSTTSMLRDARSGQMKGIPAALMSEEEMTARSWECTRLVISPDVRGAAARRECLGLICEGLVDMALAQGAERLVSLSNLWLLRSLKQLGYDAELVSAPYVNAEDGHRYAVMGMTAMRLAPRDLPRIIPGVGAPAPTITREPVLH</sequence>
<dbReference type="InterPro" id="IPR016181">
    <property type="entry name" value="Acyl_CoA_acyltransferase"/>
</dbReference>
<dbReference type="Pfam" id="PF00765">
    <property type="entry name" value="Autoind_synth"/>
    <property type="match status" value="1"/>
</dbReference>
<dbReference type="PROSITE" id="PS51187">
    <property type="entry name" value="AUTOINDUCER_SYNTH_2"/>
    <property type="match status" value="1"/>
</dbReference>
<dbReference type="SUPFAM" id="SSF55729">
    <property type="entry name" value="Acyl-CoA N-acyltransferases (Nat)"/>
    <property type="match status" value="1"/>
</dbReference>
<protein>
    <submittedName>
        <fullName evidence="2">Autoinducer synthase</fullName>
    </submittedName>
</protein>
<dbReference type="GO" id="GO:0009372">
    <property type="term" value="P:quorum sensing"/>
    <property type="evidence" value="ECO:0007669"/>
    <property type="project" value="UniProtKB-UniRule"/>
</dbReference>
<dbReference type="GO" id="GO:0016740">
    <property type="term" value="F:transferase activity"/>
    <property type="evidence" value="ECO:0007669"/>
    <property type="project" value="InterPro"/>
</dbReference>
<keyword evidence="1" id="KW-0071">Autoinducer synthesis</keyword>
<comment type="caution">
    <text evidence="2">The sequence shown here is derived from an EMBL/GenBank/DDBJ whole genome shotgun (WGS) entry which is preliminary data.</text>
</comment>
<reference evidence="2 3" key="1">
    <citation type="submission" date="2019-06" db="EMBL/GenBank/DDBJ databases">
        <title>Genome of new Rhodobacteraceae sp. SM1903.</title>
        <authorList>
            <person name="Ren X."/>
        </authorList>
    </citation>
    <scope>NUCLEOTIDE SEQUENCE [LARGE SCALE GENOMIC DNA]</scope>
    <source>
        <strain evidence="2 3">SM1903</strain>
    </source>
</reference>
<evidence type="ECO:0000256" key="1">
    <source>
        <dbReference type="PROSITE-ProRule" id="PRU00533"/>
    </source>
</evidence>
<evidence type="ECO:0000313" key="3">
    <source>
        <dbReference type="Proteomes" id="UP000314011"/>
    </source>
</evidence>
<dbReference type="Gene3D" id="3.40.630.30">
    <property type="match status" value="1"/>
</dbReference>
<comment type="similarity">
    <text evidence="1">Belongs to the autoinducer synthase family.</text>
</comment>
<organism evidence="2 3">
    <name type="scientific">Pelagovum pacificum</name>
    <dbReference type="NCBI Taxonomy" id="2588711"/>
    <lineage>
        <taxon>Bacteria</taxon>
        <taxon>Pseudomonadati</taxon>
        <taxon>Pseudomonadota</taxon>
        <taxon>Alphaproteobacteria</taxon>
        <taxon>Rhodobacterales</taxon>
        <taxon>Paracoccaceae</taxon>
        <taxon>Pelagovum</taxon>
    </lineage>
</organism>
<name>A0A5C5GEG5_9RHOB</name>